<keyword evidence="1" id="KW-0732">Signal</keyword>
<dbReference type="InterPro" id="IPR001478">
    <property type="entry name" value="PDZ"/>
</dbReference>
<dbReference type="CDD" id="cd07561">
    <property type="entry name" value="Peptidase_S41_CPP_like"/>
    <property type="match status" value="1"/>
</dbReference>
<dbReference type="InterPro" id="IPR041613">
    <property type="entry name" value="Pept_S41_N"/>
</dbReference>
<proteinExistence type="predicted"/>
<evidence type="ECO:0000313" key="4">
    <source>
        <dbReference type="Proteomes" id="UP000428260"/>
    </source>
</evidence>
<accession>A0A6I6K053</accession>
<dbReference type="GO" id="GO:0008236">
    <property type="term" value="F:serine-type peptidase activity"/>
    <property type="evidence" value="ECO:0007669"/>
    <property type="project" value="InterPro"/>
</dbReference>
<protein>
    <submittedName>
        <fullName evidence="3">Peptidase S41</fullName>
    </submittedName>
</protein>
<sequence>MVMKRILFWNVSLILVLALFVAGCSKDDPIPEPDPIDNEEEIPEADEVNKFIWEGLATYYYWVSNVSNLVNTDFEDDDSLNAFLNTYTDPEELFYDLLYEYGTVDKWSFIVDNSQEIDNWLTGISESMGFDFMLSYYEDNSNNIFGYVRYVLKGSPADLAGIKRGDFFLTVNGTQLTSLNYQELLFTQQTYSLGMAKYENNTFSGNGIEHTMTAVELQEYPILLDTVYNVGGLNVGYLVYNGFTSAYDKTLNNSYDILLNSTISKLKDQGIEKLIIDLRYNGGGSVQTSMYLASMIYGTNTSQVFAKYKYNNLLQNYFRDEYGGDYFNYYFSDVILEQDWDLEDAEGNFIQTVTTPETPIVSLDLNELYVITSSNTASASELLINGLSAYIDVIQIGTNTTGKNVGSFTIRDWIDDNNVNPNHSWAMQPITLKIANSNGYSDFSDGLVPDISGQESVLNLKQLGDKDETLLKLTLNYIEGNSTKSAVGDDGISFRRFKSSKDFLRFGKEMYVEPEMVPTREMIK</sequence>
<feature type="domain" description="PDZ" evidence="2">
    <location>
        <begin position="147"/>
        <end position="183"/>
    </location>
</feature>
<dbReference type="PANTHER" id="PTHR32060:SF30">
    <property type="entry name" value="CARBOXY-TERMINAL PROCESSING PROTEASE CTPA"/>
    <property type="match status" value="1"/>
</dbReference>
<reference evidence="3 4" key="1">
    <citation type="submission" date="2019-11" db="EMBL/GenBank/DDBJ databases">
        <authorList>
            <person name="Zheng R.K."/>
            <person name="Sun C.M."/>
        </authorList>
    </citation>
    <scope>NUCLEOTIDE SEQUENCE [LARGE SCALE GENOMIC DNA]</scope>
    <source>
        <strain evidence="3 4">WC007</strain>
    </source>
</reference>
<dbReference type="GO" id="GO:0007165">
    <property type="term" value="P:signal transduction"/>
    <property type="evidence" value="ECO:0007669"/>
    <property type="project" value="TreeGrafter"/>
</dbReference>
<dbReference type="SUPFAM" id="SSF50156">
    <property type="entry name" value="PDZ domain-like"/>
    <property type="match status" value="1"/>
</dbReference>
<dbReference type="Gene3D" id="3.90.226.10">
    <property type="entry name" value="2-enoyl-CoA Hydratase, Chain A, domain 1"/>
    <property type="match status" value="1"/>
</dbReference>
<dbReference type="PROSITE" id="PS50106">
    <property type="entry name" value="PDZ"/>
    <property type="match status" value="1"/>
</dbReference>
<dbReference type="EMBL" id="CP046401">
    <property type="protein sequence ID" value="QGY46820.1"/>
    <property type="molecule type" value="Genomic_DNA"/>
</dbReference>
<dbReference type="InterPro" id="IPR036034">
    <property type="entry name" value="PDZ_sf"/>
</dbReference>
<dbReference type="SUPFAM" id="SSF52096">
    <property type="entry name" value="ClpP/crotonase"/>
    <property type="match status" value="1"/>
</dbReference>
<dbReference type="GO" id="GO:0030288">
    <property type="term" value="C:outer membrane-bounded periplasmic space"/>
    <property type="evidence" value="ECO:0007669"/>
    <property type="project" value="TreeGrafter"/>
</dbReference>
<gene>
    <name evidence="3" type="ORF">GM418_25130</name>
</gene>
<dbReference type="InterPro" id="IPR029045">
    <property type="entry name" value="ClpP/crotonase-like_dom_sf"/>
</dbReference>
<keyword evidence="4" id="KW-1185">Reference proteome</keyword>
<dbReference type="Gene3D" id="2.30.42.10">
    <property type="match status" value="1"/>
</dbReference>
<feature type="signal peptide" evidence="1">
    <location>
        <begin position="1"/>
        <end position="27"/>
    </location>
</feature>
<evidence type="ECO:0000259" key="2">
    <source>
        <dbReference type="PROSITE" id="PS50106"/>
    </source>
</evidence>
<name>A0A6I6K053_9BACT</name>
<dbReference type="AlphaFoldDB" id="A0A6I6K053"/>
<dbReference type="KEGG" id="mcos:GM418_25130"/>
<dbReference type="GO" id="GO:0006508">
    <property type="term" value="P:proteolysis"/>
    <property type="evidence" value="ECO:0007669"/>
    <property type="project" value="InterPro"/>
</dbReference>
<dbReference type="PROSITE" id="PS51257">
    <property type="entry name" value="PROKAR_LIPOPROTEIN"/>
    <property type="match status" value="1"/>
</dbReference>
<organism evidence="3 4">
    <name type="scientific">Maribellus comscasis</name>
    <dbReference type="NCBI Taxonomy" id="2681766"/>
    <lineage>
        <taxon>Bacteria</taxon>
        <taxon>Pseudomonadati</taxon>
        <taxon>Bacteroidota</taxon>
        <taxon>Bacteroidia</taxon>
        <taxon>Marinilabiliales</taxon>
        <taxon>Prolixibacteraceae</taxon>
        <taxon>Maribellus</taxon>
    </lineage>
</organism>
<dbReference type="Gene3D" id="3.30.750.170">
    <property type="match status" value="1"/>
</dbReference>
<evidence type="ECO:0000313" key="3">
    <source>
        <dbReference type="EMBL" id="QGY46820.1"/>
    </source>
</evidence>
<dbReference type="Pfam" id="PF18294">
    <property type="entry name" value="Pept_S41_N"/>
    <property type="match status" value="1"/>
</dbReference>
<dbReference type="Proteomes" id="UP000428260">
    <property type="component" value="Chromosome"/>
</dbReference>
<dbReference type="InterPro" id="IPR041489">
    <property type="entry name" value="PDZ_6"/>
</dbReference>
<dbReference type="GO" id="GO:0004175">
    <property type="term" value="F:endopeptidase activity"/>
    <property type="evidence" value="ECO:0007669"/>
    <property type="project" value="TreeGrafter"/>
</dbReference>
<dbReference type="Pfam" id="PF03572">
    <property type="entry name" value="Peptidase_S41"/>
    <property type="match status" value="1"/>
</dbReference>
<evidence type="ECO:0000256" key="1">
    <source>
        <dbReference type="SAM" id="SignalP"/>
    </source>
</evidence>
<feature type="chain" id="PRO_5026067299" evidence="1">
    <location>
        <begin position="28"/>
        <end position="524"/>
    </location>
</feature>
<dbReference type="PANTHER" id="PTHR32060">
    <property type="entry name" value="TAIL-SPECIFIC PROTEASE"/>
    <property type="match status" value="1"/>
</dbReference>
<dbReference type="Pfam" id="PF17820">
    <property type="entry name" value="PDZ_6"/>
    <property type="match status" value="1"/>
</dbReference>
<dbReference type="InterPro" id="IPR005151">
    <property type="entry name" value="Tail-specific_protease"/>
</dbReference>